<protein>
    <submittedName>
        <fullName evidence="1">Uncharacterized protein</fullName>
    </submittedName>
</protein>
<accession>A0A9X7AWY7</accession>
<evidence type="ECO:0000313" key="1">
    <source>
        <dbReference type="EMBL" id="PFT86145.1"/>
    </source>
</evidence>
<dbReference type="AlphaFoldDB" id="A0A9X7AWY7"/>
<gene>
    <name evidence="1" type="ORF">COK81_22950</name>
</gene>
<dbReference type="RefSeq" id="WP_098679572.1">
    <property type="nucleotide sequence ID" value="NZ_NVCU01000232.1"/>
</dbReference>
<proteinExistence type="predicted"/>
<name>A0A9X7AWY7_BACTU</name>
<dbReference type="EMBL" id="NVCU01000232">
    <property type="protein sequence ID" value="PFT86145.1"/>
    <property type="molecule type" value="Genomic_DNA"/>
</dbReference>
<dbReference type="Proteomes" id="UP000225910">
    <property type="component" value="Unassembled WGS sequence"/>
</dbReference>
<sequence length="115" mass="13352">MNGMKKRMQGTQVIVEGKPSHIRYLPQDDTYEFALEFYHSSWQTVYVNQIPVSIHALVLLLPKQWEALMKQIEKSGDTLEHANELTIKGWRIKHISATKVIFVPSDVMYHATQKI</sequence>
<evidence type="ECO:0000313" key="2">
    <source>
        <dbReference type="Proteomes" id="UP000225910"/>
    </source>
</evidence>
<comment type="caution">
    <text evidence="1">The sequence shown here is derived from an EMBL/GenBank/DDBJ whole genome shotgun (WGS) entry which is preliminary data.</text>
</comment>
<reference evidence="1 2" key="1">
    <citation type="submission" date="2017-09" db="EMBL/GenBank/DDBJ databases">
        <title>Large-scale bioinformatics analysis of Bacillus genomes uncovers conserved roles of natural products in bacterial physiology.</title>
        <authorList>
            <consortium name="Agbiome Team Llc"/>
            <person name="Bleich R.M."/>
            <person name="Grubbs K.J."/>
            <person name="Santa Maria K.C."/>
            <person name="Allen S.E."/>
            <person name="Farag S."/>
            <person name="Shank E.A."/>
            <person name="Bowers A."/>
        </authorList>
    </citation>
    <scope>NUCLEOTIDE SEQUENCE [LARGE SCALE GENOMIC DNA]</scope>
    <source>
        <strain evidence="1 2">AFS064137</strain>
    </source>
</reference>
<organism evidence="1 2">
    <name type="scientific">Bacillus thuringiensis</name>
    <dbReference type="NCBI Taxonomy" id="1428"/>
    <lineage>
        <taxon>Bacteria</taxon>
        <taxon>Bacillati</taxon>
        <taxon>Bacillota</taxon>
        <taxon>Bacilli</taxon>
        <taxon>Bacillales</taxon>
        <taxon>Bacillaceae</taxon>
        <taxon>Bacillus</taxon>
        <taxon>Bacillus cereus group</taxon>
    </lineage>
</organism>